<dbReference type="RefSeq" id="WP_176237157.1">
    <property type="nucleotide sequence ID" value="NZ_BLRU01000217.1"/>
</dbReference>
<keyword evidence="1 5" id="KW-0963">Cytoplasm</keyword>
<keyword evidence="2 5" id="KW-0690">Ribosome biogenesis</keyword>
<evidence type="ECO:0000256" key="4">
    <source>
        <dbReference type="ARBA" id="ARBA00022801"/>
    </source>
</evidence>
<comment type="subcellular location">
    <subcellularLocation>
        <location evidence="5">Cytoplasm</location>
    </subcellularLocation>
</comment>
<dbReference type="Proteomes" id="UP000574717">
    <property type="component" value="Unassembled WGS sequence"/>
</dbReference>
<dbReference type="CDD" id="cd16964">
    <property type="entry name" value="YqgF"/>
    <property type="match status" value="1"/>
</dbReference>
<reference evidence="7 8" key="1">
    <citation type="journal article" date="2020" name="Front. Microbiol.">
        <title>Single-cell genomics of novel Actinobacteria with the Wood-Ljungdahl pathway discovered in a serpentinizing system.</title>
        <authorList>
            <person name="Merino N."/>
            <person name="Kawai M."/>
            <person name="Boyd E.S."/>
            <person name="Colman D.R."/>
            <person name="McGlynn S.E."/>
            <person name="Nealson K.H."/>
            <person name="Kurokawa K."/>
            <person name="Hongoh Y."/>
        </authorList>
    </citation>
    <scope>NUCLEOTIDE SEQUENCE [LARGE SCALE GENOMIC DNA]</scope>
    <source>
        <strain evidence="7 8">S03</strain>
    </source>
</reference>
<dbReference type="AlphaFoldDB" id="A0A6V8NIK1"/>
<dbReference type="InterPro" id="IPR005227">
    <property type="entry name" value="YqgF"/>
</dbReference>
<comment type="function">
    <text evidence="5">Could be a nuclease involved in processing of the 5'-end of pre-16S rRNA.</text>
</comment>
<evidence type="ECO:0000259" key="6">
    <source>
        <dbReference type="SMART" id="SM00732"/>
    </source>
</evidence>
<sequence length="141" mass="15993">MRKLALDIGHKRSGVAISDEWNLVATPLEVLKRNKKWVDELRNILSRYQVDEIIIGLPTSLRGSVSPENRKLLDNVSAILGPLGIPVRTWDERYTTTMAEKAMREREILGWKIGKKVDMVAAAFILQSYLDYLRGKGGEKT</sequence>
<evidence type="ECO:0000313" key="7">
    <source>
        <dbReference type="EMBL" id="GFP20025.1"/>
    </source>
</evidence>
<dbReference type="NCBIfam" id="TIGR00250">
    <property type="entry name" value="RNAse_H_YqgF"/>
    <property type="match status" value="1"/>
</dbReference>
<dbReference type="PANTHER" id="PTHR33317:SF4">
    <property type="entry name" value="POLYNUCLEOTIDYL TRANSFERASE, RIBONUCLEASE H-LIKE SUPERFAMILY PROTEIN"/>
    <property type="match status" value="1"/>
</dbReference>
<dbReference type="Pfam" id="PF03652">
    <property type="entry name" value="RuvX"/>
    <property type="match status" value="1"/>
</dbReference>
<protein>
    <recommendedName>
        <fullName evidence="5">Putative pre-16S rRNA nuclease</fullName>
        <ecNumber evidence="5">3.1.-.-</ecNumber>
    </recommendedName>
</protein>
<dbReference type="SMART" id="SM00732">
    <property type="entry name" value="YqgFc"/>
    <property type="match status" value="1"/>
</dbReference>
<dbReference type="HAMAP" id="MF_00651">
    <property type="entry name" value="Nuclease_YqgF"/>
    <property type="match status" value="1"/>
</dbReference>
<dbReference type="GO" id="GO:0004518">
    <property type="term" value="F:nuclease activity"/>
    <property type="evidence" value="ECO:0007669"/>
    <property type="project" value="UniProtKB-KW"/>
</dbReference>
<evidence type="ECO:0000256" key="1">
    <source>
        <dbReference type="ARBA" id="ARBA00022490"/>
    </source>
</evidence>
<gene>
    <name evidence="7" type="ORF">HKBW3S03_01528</name>
</gene>
<comment type="similarity">
    <text evidence="5">Belongs to the YqgF HJR family.</text>
</comment>
<evidence type="ECO:0000256" key="2">
    <source>
        <dbReference type="ARBA" id="ARBA00022517"/>
    </source>
</evidence>
<name>A0A6V8NIK1_9ACTN</name>
<dbReference type="GO" id="GO:0016788">
    <property type="term" value="F:hydrolase activity, acting on ester bonds"/>
    <property type="evidence" value="ECO:0007669"/>
    <property type="project" value="UniProtKB-UniRule"/>
</dbReference>
<dbReference type="InterPro" id="IPR037027">
    <property type="entry name" value="YqgF/RNaseH-like_dom_sf"/>
</dbReference>
<feature type="domain" description="YqgF/RNase H-like" evidence="6">
    <location>
        <begin position="1"/>
        <end position="99"/>
    </location>
</feature>
<dbReference type="GO" id="GO:0000967">
    <property type="term" value="P:rRNA 5'-end processing"/>
    <property type="evidence" value="ECO:0007669"/>
    <property type="project" value="UniProtKB-UniRule"/>
</dbReference>
<organism evidence="7 8">
    <name type="scientific">Candidatus Hakubella thermalkaliphila</name>
    <dbReference type="NCBI Taxonomy" id="2754717"/>
    <lineage>
        <taxon>Bacteria</taxon>
        <taxon>Bacillati</taxon>
        <taxon>Actinomycetota</taxon>
        <taxon>Actinomycetota incertae sedis</taxon>
        <taxon>Candidatus Hakubellales</taxon>
        <taxon>Candidatus Hakubellaceae</taxon>
        <taxon>Candidatus Hakubella</taxon>
    </lineage>
</organism>
<accession>A0A6V8NIK1</accession>
<dbReference type="PANTHER" id="PTHR33317">
    <property type="entry name" value="POLYNUCLEOTIDYL TRANSFERASE, RIBONUCLEASE H-LIKE SUPERFAMILY PROTEIN"/>
    <property type="match status" value="1"/>
</dbReference>
<evidence type="ECO:0000256" key="5">
    <source>
        <dbReference type="HAMAP-Rule" id="MF_00651"/>
    </source>
</evidence>
<dbReference type="Gene3D" id="3.30.420.140">
    <property type="entry name" value="YqgF/RNase H-like domain"/>
    <property type="match status" value="1"/>
</dbReference>
<dbReference type="EC" id="3.1.-.-" evidence="5"/>
<dbReference type="GO" id="GO:0005829">
    <property type="term" value="C:cytosol"/>
    <property type="evidence" value="ECO:0007669"/>
    <property type="project" value="TreeGrafter"/>
</dbReference>
<keyword evidence="4 5" id="KW-0378">Hydrolase</keyword>
<evidence type="ECO:0000313" key="8">
    <source>
        <dbReference type="Proteomes" id="UP000574717"/>
    </source>
</evidence>
<dbReference type="InterPro" id="IPR006641">
    <property type="entry name" value="YqgF/RNaseH-like_dom"/>
</dbReference>
<proteinExistence type="inferred from homology"/>
<evidence type="ECO:0000256" key="3">
    <source>
        <dbReference type="ARBA" id="ARBA00022722"/>
    </source>
</evidence>
<keyword evidence="3 5" id="KW-0540">Nuclease</keyword>
<dbReference type="EMBL" id="BLRU01000217">
    <property type="protein sequence ID" value="GFP20025.1"/>
    <property type="molecule type" value="Genomic_DNA"/>
</dbReference>
<comment type="caution">
    <text evidence="7">The sequence shown here is derived from an EMBL/GenBank/DDBJ whole genome shotgun (WGS) entry which is preliminary data.</text>
</comment>
<dbReference type="InterPro" id="IPR012337">
    <property type="entry name" value="RNaseH-like_sf"/>
</dbReference>
<dbReference type="SUPFAM" id="SSF53098">
    <property type="entry name" value="Ribonuclease H-like"/>
    <property type="match status" value="1"/>
</dbReference>